<dbReference type="Proteomes" id="UP000011096">
    <property type="component" value="Unassembled WGS sequence"/>
</dbReference>
<gene>
    <name evidence="2" type="ORF">CGGC5_v001954</name>
</gene>
<accession>A0A7J6JN23</accession>
<keyword evidence="3" id="KW-1185">Reference proteome</keyword>
<organism evidence="2 3">
    <name type="scientific">Colletotrichum fructicola (strain Nara gc5)</name>
    <name type="common">Anthracnose fungus</name>
    <name type="synonym">Colletotrichum gloeosporioides (strain Nara gc5)</name>
    <dbReference type="NCBI Taxonomy" id="1213859"/>
    <lineage>
        <taxon>Eukaryota</taxon>
        <taxon>Fungi</taxon>
        <taxon>Dikarya</taxon>
        <taxon>Ascomycota</taxon>
        <taxon>Pezizomycotina</taxon>
        <taxon>Sordariomycetes</taxon>
        <taxon>Hypocreomycetidae</taxon>
        <taxon>Glomerellales</taxon>
        <taxon>Glomerellaceae</taxon>
        <taxon>Colletotrichum</taxon>
        <taxon>Colletotrichum gloeosporioides species complex</taxon>
    </lineage>
</organism>
<evidence type="ECO:0000313" key="2">
    <source>
        <dbReference type="EMBL" id="KAF4491995.1"/>
    </source>
</evidence>
<feature type="compositionally biased region" description="Low complexity" evidence="1">
    <location>
        <begin position="145"/>
        <end position="161"/>
    </location>
</feature>
<sequence>MEYFKKAKSQVKGAVKEAQVLAQQLQSQHQYSQPQYQQQQPQQNSYSTTTAQYPNHQQQPPYPYSNGHYGNPGNGVSQPGLPQYHYGGPQHSYHHGQPTNQAQPAMSPGHYPQYMAAPPPQQNATYRAPPPPPSTARPQPQPDLGYQGYQGHQGYQGYHAAPAPPPPLNYNGHAALQQPEAEYTPQEPGRGQIQSSSPGQTFDMTAMSQALGPGPGQSRDATQAQPQNQQRQAYLQQDLPSPAAPPSNATALVPCPKYEMASLEVVSFYVLRDEVLNAHQSSPGKKRTDPDAFAICSACFASAVASTGNAQLSECFRQREKAIPKNPETPRQSFEQLECRYAIVLRLRAVISQFGGQQKPPHQSSAMIDSLVHLAKSICELGPCAGAGPVTEETPYYTSRALDQLAVCSPCFEQFFRGTPFERELHRSTPMSGWGCDVRGIRGHVFKMLSRELDAGPQRMSFGRFAEATRFRLAIGCAGENNPIWPAESSAPHYSYEPHDLSKAGVFCEACYWDFVHGTAVDRFFNNRVRLDEEFRGTISCDLGGVASRFAMQCAVRCGDDEVWRRCISRRGTLPPCVGLGGVDEKDLLGKNADDDSLWYCLAEHPSIEVCPFCYNSTVELLGASHLFAPITRSLSPGVIRFCFLSNPSDHDADTSDSANFENTLVWRGLILRRWLHQGFDSHRIDDFAGFRSAAGLVASWPPPCGGSERAFKSGSGRKWFGNAFYLIGDNEQHISLNMCEECHDDVVKGTALEYDLSHDKTARAYEIFPDGLTCNLGTSRRLRDELAASLKKGTFVDFAHYFYRRKDVSERKRAIDKLCQEQTVRQQQMLDAVNLQGQTAALNLMQQLNANTNAVIMGVGGSVSAAAATDYGQRFGNATVGYGHLTHGSAAAAQAHHDAQNMAAKQRQGVSAADFKPCGDTWADTQQLLALAKAVEEEWKAVN</sequence>
<protein>
    <recommendedName>
        <fullName evidence="4">Integral membrane protein</fullName>
    </recommendedName>
</protein>
<dbReference type="AlphaFoldDB" id="A0A7J6JN23"/>
<feature type="compositionally biased region" description="Low complexity" evidence="1">
    <location>
        <begin position="221"/>
        <end position="250"/>
    </location>
</feature>
<comment type="caution">
    <text evidence="2">The sequence shown here is derived from an EMBL/GenBank/DDBJ whole genome shotgun (WGS) entry which is preliminary data.</text>
</comment>
<reference evidence="2 3" key="1">
    <citation type="submission" date="2012-08" db="EMBL/GenBank/DDBJ databases">
        <authorList>
            <person name="Gan P.H.P."/>
            <person name="Ikeda K."/>
            <person name="Irieda H."/>
            <person name="Narusaka M."/>
            <person name="O'Connell R.J."/>
            <person name="Narusaka Y."/>
            <person name="Takano Y."/>
            <person name="Kubo Y."/>
            <person name="Shirasu K."/>
        </authorList>
    </citation>
    <scope>NUCLEOTIDE SEQUENCE [LARGE SCALE GENOMIC DNA]</scope>
    <source>
        <strain evidence="2 3">Nara gc5</strain>
    </source>
</reference>
<dbReference type="InParanoid" id="A0A7J6JN23"/>
<evidence type="ECO:0000313" key="3">
    <source>
        <dbReference type="Proteomes" id="UP000011096"/>
    </source>
</evidence>
<feature type="compositionally biased region" description="Pro residues" evidence="1">
    <location>
        <begin position="128"/>
        <end position="141"/>
    </location>
</feature>
<evidence type="ECO:0008006" key="4">
    <source>
        <dbReference type="Google" id="ProtNLM"/>
    </source>
</evidence>
<dbReference type="GeneID" id="43613058"/>
<dbReference type="OrthoDB" id="5324692at2759"/>
<feature type="compositionally biased region" description="Polar residues" evidence="1">
    <location>
        <begin position="192"/>
        <end position="208"/>
    </location>
</feature>
<dbReference type="EMBL" id="ANPB02000001">
    <property type="protein sequence ID" value="KAF4491995.1"/>
    <property type="molecule type" value="Genomic_DNA"/>
</dbReference>
<name>A0A7J6JN23_COLFN</name>
<evidence type="ECO:0000256" key="1">
    <source>
        <dbReference type="SAM" id="MobiDB-lite"/>
    </source>
</evidence>
<feature type="compositionally biased region" description="Low complexity" evidence="1">
    <location>
        <begin position="23"/>
        <end position="43"/>
    </location>
</feature>
<reference evidence="2 3" key="2">
    <citation type="submission" date="2020-04" db="EMBL/GenBank/DDBJ databases">
        <title>Genome sequencing and assembly of multiple isolates from the Colletotrichum gloeosporioides species complex.</title>
        <authorList>
            <person name="Gan P."/>
            <person name="Shirasu K."/>
        </authorList>
    </citation>
    <scope>NUCLEOTIDE SEQUENCE [LARGE SCALE GENOMIC DNA]</scope>
    <source>
        <strain evidence="2 3">Nara gc5</strain>
    </source>
</reference>
<dbReference type="RefSeq" id="XP_031891312.2">
    <property type="nucleotide sequence ID" value="XM_032028972.2"/>
</dbReference>
<feature type="region of interest" description="Disordered" evidence="1">
    <location>
        <begin position="23"/>
        <end position="250"/>
    </location>
</feature>
<proteinExistence type="predicted"/>